<keyword evidence="2" id="KW-0694">RNA-binding</keyword>
<accession>A0A8T1LYU4</accession>
<comment type="similarity">
    <text evidence="1">Belongs to the TPRG1 family.</text>
</comment>
<dbReference type="Pfam" id="PF12456">
    <property type="entry name" value="hSac2"/>
    <property type="match status" value="1"/>
</dbReference>
<dbReference type="CDD" id="cd12373">
    <property type="entry name" value="RRM_SRSF3_like"/>
    <property type="match status" value="1"/>
</dbReference>
<dbReference type="OrthoDB" id="10012704at2759"/>
<proteinExistence type="inferred from homology"/>
<feature type="domain" description="HSac2" evidence="5">
    <location>
        <begin position="359"/>
        <end position="556"/>
    </location>
</feature>
<keyword evidence="7" id="KW-1185">Reference proteome</keyword>
<reference evidence="6 7" key="2">
    <citation type="journal article" date="2021" name="Genomics">
        <title>High-quality reference genome for Clonorchis sinensis.</title>
        <authorList>
            <person name="Young N.D."/>
            <person name="Stroehlein A.J."/>
            <person name="Kinkar L."/>
            <person name="Wang T."/>
            <person name="Sohn W.M."/>
            <person name="Chang B.C.H."/>
            <person name="Kaur P."/>
            <person name="Weisz D."/>
            <person name="Dudchenko O."/>
            <person name="Aiden E.L."/>
            <person name="Korhonen P.K."/>
            <person name="Gasser R.B."/>
        </authorList>
    </citation>
    <scope>NUCLEOTIDE SEQUENCE [LARGE SCALE GENOMIC DNA]</scope>
    <source>
        <strain evidence="6">Cs-k2</strain>
    </source>
</reference>
<dbReference type="GO" id="GO:0005737">
    <property type="term" value="C:cytoplasm"/>
    <property type="evidence" value="ECO:0007669"/>
    <property type="project" value="TreeGrafter"/>
</dbReference>
<name>A0A8T1LYU4_CLOSI</name>
<dbReference type="AlphaFoldDB" id="A0A8T1LYU4"/>
<dbReference type="Pfam" id="PF00076">
    <property type="entry name" value="RRM_1"/>
    <property type="match status" value="1"/>
</dbReference>
<feature type="region of interest" description="Disordered" evidence="3">
    <location>
        <begin position="237"/>
        <end position="347"/>
    </location>
</feature>
<comment type="caution">
    <text evidence="6">The sequence shown here is derived from an EMBL/GenBank/DDBJ whole genome shotgun (WGS) entry which is preliminary data.</text>
</comment>
<feature type="compositionally biased region" description="Basic and acidic residues" evidence="3">
    <location>
        <begin position="283"/>
        <end position="292"/>
    </location>
</feature>
<dbReference type="InterPro" id="IPR035979">
    <property type="entry name" value="RBD_domain_sf"/>
</dbReference>
<dbReference type="EMBL" id="NIRI02000076">
    <property type="protein sequence ID" value="KAG5442133.1"/>
    <property type="molecule type" value="Genomic_DNA"/>
</dbReference>
<evidence type="ECO:0000259" key="4">
    <source>
        <dbReference type="PROSITE" id="PS50102"/>
    </source>
</evidence>
<dbReference type="SMART" id="SM00360">
    <property type="entry name" value="RRM"/>
    <property type="match status" value="1"/>
</dbReference>
<dbReference type="PANTHER" id="PTHR31108">
    <property type="entry name" value="TUMOR PROTEIN P63-REGULATED GENE 1-LIKE PROTEIN"/>
    <property type="match status" value="1"/>
</dbReference>
<dbReference type="GO" id="GO:0003723">
    <property type="term" value="F:RNA binding"/>
    <property type="evidence" value="ECO:0007669"/>
    <property type="project" value="UniProtKB-UniRule"/>
</dbReference>
<dbReference type="PANTHER" id="PTHR31108:SF1">
    <property type="entry name" value="HSAC2 DOMAIN-CONTAINING PROTEIN"/>
    <property type="match status" value="1"/>
</dbReference>
<dbReference type="InterPro" id="IPR022158">
    <property type="entry name" value="Inositol_phosphatase"/>
</dbReference>
<dbReference type="PROSITE" id="PS51791">
    <property type="entry name" value="HSAC2"/>
    <property type="match status" value="1"/>
</dbReference>
<dbReference type="InterPro" id="IPR040242">
    <property type="entry name" value="TPRG1-like"/>
</dbReference>
<evidence type="ECO:0000313" key="7">
    <source>
        <dbReference type="Proteomes" id="UP000286415"/>
    </source>
</evidence>
<organism evidence="6 7">
    <name type="scientific">Clonorchis sinensis</name>
    <name type="common">Chinese liver fluke</name>
    <dbReference type="NCBI Taxonomy" id="79923"/>
    <lineage>
        <taxon>Eukaryota</taxon>
        <taxon>Metazoa</taxon>
        <taxon>Spiralia</taxon>
        <taxon>Lophotrochozoa</taxon>
        <taxon>Platyhelminthes</taxon>
        <taxon>Trematoda</taxon>
        <taxon>Digenea</taxon>
        <taxon>Opisthorchiida</taxon>
        <taxon>Opisthorchiata</taxon>
        <taxon>Opisthorchiidae</taxon>
        <taxon>Clonorchis</taxon>
    </lineage>
</organism>
<evidence type="ECO:0000256" key="2">
    <source>
        <dbReference type="PROSITE-ProRule" id="PRU00176"/>
    </source>
</evidence>
<evidence type="ECO:0000259" key="5">
    <source>
        <dbReference type="PROSITE" id="PS51791"/>
    </source>
</evidence>
<feature type="domain" description="RRM" evidence="4">
    <location>
        <begin position="73"/>
        <end position="146"/>
    </location>
</feature>
<evidence type="ECO:0000256" key="3">
    <source>
        <dbReference type="SAM" id="MobiDB-lite"/>
    </source>
</evidence>
<dbReference type="Gene3D" id="3.30.70.330">
    <property type="match status" value="1"/>
</dbReference>
<evidence type="ECO:0000313" key="6">
    <source>
        <dbReference type="EMBL" id="KAG5442133.1"/>
    </source>
</evidence>
<reference evidence="6 7" key="1">
    <citation type="journal article" date="2018" name="Biotechnol. Adv.">
        <title>Improved genomic resources and new bioinformatic workflow for the carcinogenic parasite Clonorchis sinensis: Biotechnological implications.</title>
        <authorList>
            <person name="Wang D."/>
            <person name="Korhonen P.K."/>
            <person name="Gasser R.B."/>
            <person name="Young N.D."/>
        </authorList>
    </citation>
    <scope>NUCLEOTIDE SEQUENCE [LARGE SCALE GENOMIC DNA]</scope>
    <source>
        <strain evidence="6">Cs-k2</strain>
    </source>
</reference>
<protein>
    <submittedName>
        <fullName evidence="6">Tumor protein p63-regulated protein 1 protein, variant 2</fullName>
    </submittedName>
</protein>
<sequence>MRPNLTTCHEKSSVIAPYWCIDAMQPEGRTKSRVPQGCPSIDRGSREAEVGFEPQTIRFMQMAARSASRDRGRKLYIGGLPQDVVKDDLLHELNKYGEVVDVWIARNPPGFAFVEYVTAGDAEKAVRALDGVNLCGSHVRVEFARAGRSKKPLGSNARGSRSLGRGPPRRYESPRRSGRYSPPFEGSRYPYDQLAPFYPDVATAAAAAAAISADSTKGYAPMLPFLPPEELLRSLQPPRRSLGRTPPSVYPRGRSPGLRRRSRSPLESGGRSRGRSSSITYDGRSRDRRFDPQGRSFNDVPRSRGQRETSVGQPSTEVIGDLPVKDNTDTGQNELNRPPTTPDGKIWPAGVRIHSEGYFCVKFDRERVQSLVRQHCVQQSDGNLLGVWILTRIDHWDNDQECTVCLTDQVLMLISLNFITEKIVWVQRIPLSNIHTIRLGNLMSPQWSVLPHRNFGAVQLIWGPLANASWKERWNPLSREIPAATLHHHPCFYAHELLKDKDMYDCDTLVTHLTVMLEPVAVQPVHENILLNCRFNLVNLFYNQSNLGFCKDRNGMSF</sequence>
<evidence type="ECO:0000256" key="1">
    <source>
        <dbReference type="ARBA" id="ARBA00009163"/>
    </source>
</evidence>
<dbReference type="InterPro" id="IPR012677">
    <property type="entry name" value="Nucleotide-bd_a/b_plait_sf"/>
</dbReference>
<dbReference type="SUPFAM" id="SSF54928">
    <property type="entry name" value="RNA-binding domain, RBD"/>
    <property type="match status" value="1"/>
</dbReference>
<dbReference type="InterPro" id="IPR034753">
    <property type="entry name" value="hSac2"/>
</dbReference>
<gene>
    <name evidence="6" type="ORF">CSKR_200156</name>
</gene>
<dbReference type="InterPro" id="IPR000504">
    <property type="entry name" value="RRM_dom"/>
</dbReference>
<dbReference type="Proteomes" id="UP000286415">
    <property type="component" value="Unassembled WGS sequence"/>
</dbReference>
<dbReference type="PROSITE" id="PS50102">
    <property type="entry name" value="RRM"/>
    <property type="match status" value="1"/>
</dbReference>
<feature type="region of interest" description="Disordered" evidence="3">
    <location>
        <begin position="146"/>
        <end position="187"/>
    </location>
</feature>